<dbReference type="GO" id="GO:0005524">
    <property type="term" value="F:ATP binding"/>
    <property type="evidence" value="ECO:0007669"/>
    <property type="project" value="InterPro"/>
</dbReference>
<proteinExistence type="predicted"/>
<evidence type="ECO:0000259" key="3">
    <source>
        <dbReference type="Pfam" id="PF02912"/>
    </source>
</evidence>
<evidence type="ECO:0000256" key="2">
    <source>
        <dbReference type="SAM" id="MobiDB-lite"/>
    </source>
</evidence>
<dbReference type="GO" id="GO:0006432">
    <property type="term" value="P:phenylalanyl-tRNA aminoacylation"/>
    <property type="evidence" value="ECO:0007669"/>
    <property type="project" value="InterPro"/>
</dbReference>
<dbReference type="Gene3D" id="3.30.930.10">
    <property type="entry name" value="Bira Bifunctional Protein, Domain 2"/>
    <property type="match status" value="1"/>
</dbReference>
<dbReference type="InterPro" id="IPR004188">
    <property type="entry name" value="Phe-tRNA_ligase_II_N"/>
</dbReference>
<feature type="coiled-coil region" evidence="1">
    <location>
        <begin position="85"/>
        <end position="112"/>
    </location>
</feature>
<dbReference type="SUPFAM" id="SSF46589">
    <property type="entry name" value="tRNA-binding arm"/>
    <property type="match status" value="1"/>
</dbReference>
<feature type="domain" description="Phenylalanine-tRNA ligase class II N-terminal" evidence="3">
    <location>
        <begin position="52"/>
        <end position="117"/>
    </location>
</feature>
<gene>
    <name evidence="4" type="ORF">LCGC14_1660150</name>
</gene>
<dbReference type="GO" id="GO:0005737">
    <property type="term" value="C:cytoplasm"/>
    <property type="evidence" value="ECO:0007669"/>
    <property type="project" value="InterPro"/>
</dbReference>
<reference evidence="4" key="1">
    <citation type="journal article" date="2015" name="Nature">
        <title>Complex archaea that bridge the gap between prokaryotes and eukaryotes.</title>
        <authorList>
            <person name="Spang A."/>
            <person name="Saw J.H."/>
            <person name="Jorgensen S.L."/>
            <person name="Zaremba-Niedzwiedzka K."/>
            <person name="Martijn J."/>
            <person name="Lind A.E."/>
            <person name="van Eijk R."/>
            <person name="Schleper C."/>
            <person name="Guy L."/>
            <person name="Ettema T.J."/>
        </authorList>
    </citation>
    <scope>NUCLEOTIDE SEQUENCE</scope>
</reference>
<dbReference type="InterPro" id="IPR045864">
    <property type="entry name" value="aa-tRNA-synth_II/BPL/LPL"/>
</dbReference>
<comment type="caution">
    <text evidence="4">The sequence shown here is derived from an EMBL/GenBank/DDBJ whole genome shotgun (WGS) entry which is preliminary data.</text>
</comment>
<feature type="non-terminal residue" evidence="4">
    <location>
        <position position="128"/>
    </location>
</feature>
<dbReference type="EMBL" id="LAZR01014095">
    <property type="protein sequence ID" value="KKM18987.1"/>
    <property type="molecule type" value="Genomic_DNA"/>
</dbReference>
<dbReference type="AlphaFoldDB" id="A0A0F9HV03"/>
<accession>A0A0F9HV03</accession>
<keyword evidence="1" id="KW-0175">Coiled coil</keyword>
<dbReference type="Pfam" id="PF02912">
    <property type="entry name" value="Phe_tRNA-synt_N"/>
    <property type="match status" value="1"/>
</dbReference>
<dbReference type="GO" id="GO:0004826">
    <property type="term" value="F:phenylalanine-tRNA ligase activity"/>
    <property type="evidence" value="ECO:0007669"/>
    <property type="project" value="InterPro"/>
</dbReference>
<sequence length="128" mass="13981">MERCIPPRSLPPPTPGSIMAATPHSALHMPSDNEPLTQIESQARSELDAVADEDALERWRVAYLGRRGRLTLVLRGLAGLPLEERKSLGARANSLKRELEVALQEKKAHLARSATEALMAEGIDVTLP</sequence>
<evidence type="ECO:0000313" key="4">
    <source>
        <dbReference type="EMBL" id="KKM18987.1"/>
    </source>
</evidence>
<organism evidence="4">
    <name type="scientific">marine sediment metagenome</name>
    <dbReference type="NCBI Taxonomy" id="412755"/>
    <lineage>
        <taxon>unclassified sequences</taxon>
        <taxon>metagenomes</taxon>
        <taxon>ecological metagenomes</taxon>
    </lineage>
</organism>
<name>A0A0F9HV03_9ZZZZ</name>
<protein>
    <recommendedName>
        <fullName evidence="3">Phenylalanine-tRNA ligase class II N-terminal domain-containing protein</fullName>
    </recommendedName>
</protein>
<feature type="region of interest" description="Disordered" evidence="2">
    <location>
        <begin position="1"/>
        <end position="33"/>
    </location>
</feature>
<evidence type="ECO:0000256" key="1">
    <source>
        <dbReference type="SAM" id="Coils"/>
    </source>
</evidence>
<dbReference type="InterPro" id="IPR010978">
    <property type="entry name" value="tRNA-bd_arm"/>
</dbReference>